<accession>A2FAH4</accession>
<dbReference type="PANTHER" id="PTHR24182">
    <property type="entry name" value="ANKYRIN REPEAT AND SOCS BOX CONTAINING 4"/>
    <property type="match status" value="1"/>
</dbReference>
<gene>
    <name evidence="2" type="ORF">TVAG_439550</name>
</gene>
<feature type="domain" description="DUF3447" evidence="1">
    <location>
        <begin position="193"/>
        <end position="244"/>
    </location>
</feature>
<dbReference type="InParanoid" id="A2FAH4"/>
<reference evidence="2" key="1">
    <citation type="submission" date="2006-10" db="EMBL/GenBank/DDBJ databases">
        <authorList>
            <person name="Amadeo P."/>
            <person name="Zhao Q."/>
            <person name="Wortman J."/>
            <person name="Fraser-Liggett C."/>
            <person name="Carlton J."/>
        </authorList>
    </citation>
    <scope>NUCLEOTIDE SEQUENCE</scope>
    <source>
        <strain evidence="2">G3</strain>
    </source>
</reference>
<evidence type="ECO:0000259" key="1">
    <source>
        <dbReference type="Pfam" id="PF11929"/>
    </source>
</evidence>
<proteinExistence type="predicted"/>
<dbReference type="EMBL" id="DS113688">
    <property type="protein sequence ID" value="EAX98111.1"/>
    <property type="molecule type" value="Genomic_DNA"/>
</dbReference>
<dbReference type="PANTHER" id="PTHR24182:SF13">
    <property type="entry name" value="LD18443P"/>
    <property type="match status" value="1"/>
</dbReference>
<dbReference type="AlphaFoldDB" id="A2FAH4"/>
<evidence type="ECO:0000313" key="3">
    <source>
        <dbReference type="Proteomes" id="UP000001542"/>
    </source>
</evidence>
<keyword evidence="3" id="KW-1185">Reference proteome</keyword>
<dbReference type="eggNOG" id="ENOG502SBM3">
    <property type="taxonomic scope" value="Eukaryota"/>
</dbReference>
<dbReference type="Proteomes" id="UP000001542">
    <property type="component" value="Unassembled WGS sequence"/>
</dbReference>
<dbReference type="SUPFAM" id="SSF48403">
    <property type="entry name" value="Ankyrin repeat"/>
    <property type="match status" value="1"/>
</dbReference>
<sequence length="245" mass="29457">MTESDFNISELFELTKDYTDTFKAFYRLHTFDEDEIDKIYKDIKNKIIETKIISPSTFVKSISYAIQYNNRYLMSYFRIFEKLYEDYQPNNVNFEYLCHGFDKLIYDKYKISYLKKTEYENCSIEFLNENTIYRSIMEDDIKSFIGFTERSGFDEKQVIENDFFPYKYHKNTLIELCCYYGSVNCFKFLITKFKPKITKTCLRYSFLGGNQEIVMECLKYKTPDEDCLENAVVSHNNDFVSFLLT</sequence>
<dbReference type="InterPro" id="IPR036770">
    <property type="entry name" value="Ankyrin_rpt-contain_sf"/>
</dbReference>
<dbReference type="VEuPathDB" id="TrichDB:TVAG_054200"/>
<dbReference type="InterPro" id="IPR020683">
    <property type="entry name" value="DUF3447"/>
</dbReference>
<dbReference type="RefSeq" id="XP_001311041.1">
    <property type="nucleotide sequence ID" value="XM_001311040.1"/>
</dbReference>
<protein>
    <recommendedName>
        <fullName evidence="1">DUF3447 domain-containing protein</fullName>
    </recommendedName>
</protein>
<name>A2FAH4_TRIV3</name>
<organism evidence="2 3">
    <name type="scientific">Trichomonas vaginalis (strain ATCC PRA-98 / G3)</name>
    <dbReference type="NCBI Taxonomy" id="412133"/>
    <lineage>
        <taxon>Eukaryota</taxon>
        <taxon>Metamonada</taxon>
        <taxon>Parabasalia</taxon>
        <taxon>Trichomonadida</taxon>
        <taxon>Trichomonadidae</taxon>
        <taxon>Trichomonas</taxon>
    </lineage>
</organism>
<dbReference type="Pfam" id="PF11929">
    <property type="entry name" value="DUF3447"/>
    <property type="match status" value="1"/>
</dbReference>
<dbReference type="VEuPathDB" id="TrichDB:TVAGG3_0910950"/>
<reference evidence="2" key="2">
    <citation type="journal article" date="2007" name="Science">
        <title>Draft genome sequence of the sexually transmitted pathogen Trichomonas vaginalis.</title>
        <authorList>
            <person name="Carlton J.M."/>
            <person name="Hirt R.P."/>
            <person name="Silva J.C."/>
            <person name="Delcher A.L."/>
            <person name="Schatz M."/>
            <person name="Zhao Q."/>
            <person name="Wortman J.R."/>
            <person name="Bidwell S.L."/>
            <person name="Alsmark U.C.M."/>
            <person name="Besteiro S."/>
            <person name="Sicheritz-Ponten T."/>
            <person name="Noel C.J."/>
            <person name="Dacks J.B."/>
            <person name="Foster P.G."/>
            <person name="Simillion C."/>
            <person name="Van de Peer Y."/>
            <person name="Miranda-Saavedra D."/>
            <person name="Barton G.J."/>
            <person name="Westrop G.D."/>
            <person name="Mueller S."/>
            <person name="Dessi D."/>
            <person name="Fiori P.L."/>
            <person name="Ren Q."/>
            <person name="Paulsen I."/>
            <person name="Zhang H."/>
            <person name="Bastida-Corcuera F.D."/>
            <person name="Simoes-Barbosa A."/>
            <person name="Brown M.T."/>
            <person name="Hayes R.D."/>
            <person name="Mukherjee M."/>
            <person name="Okumura C.Y."/>
            <person name="Schneider R."/>
            <person name="Smith A.J."/>
            <person name="Vanacova S."/>
            <person name="Villalvazo M."/>
            <person name="Haas B.J."/>
            <person name="Pertea M."/>
            <person name="Feldblyum T.V."/>
            <person name="Utterback T.R."/>
            <person name="Shu C.L."/>
            <person name="Osoegawa K."/>
            <person name="de Jong P.J."/>
            <person name="Hrdy I."/>
            <person name="Horvathova L."/>
            <person name="Zubacova Z."/>
            <person name="Dolezal P."/>
            <person name="Malik S.B."/>
            <person name="Logsdon J.M. Jr."/>
            <person name="Henze K."/>
            <person name="Gupta A."/>
            <person name="Wang C.C."/>
            <person name="Dunne R.L."/>
            <person name="Upcroft J.A."/>
            <person name="Upcroft P."/>
            <person name="White O."/>
            <person name="Salzberg S.L."/>
            <person name="Tang P."/>
            <person name="Chiu C.-H."/>
            <person name="Lee Y.-S."/>
            <person name="Embley T.M."/>
            <person name="Coombs G.H."/>
            <person name="Mottram J.C."/>
            <person name="Tachezy J."/>
            <person name="Fraser-Liggett C.M."/>
            <person name="Johnson P.J."/>
        </authorList>
    </citation>
    <scope>NUCLEOTIDE SEQUENCE [LARGE SCALE GENOMIC DNA]</scope>
    <source>
        <strain evidence="2">G3</strain>
    </source>
</reference>
<dbReference type="KEGG" id="tva:4755902"/>
<evidence type="ECO:0000313" key="2">
    <source>
        <dbReference type="EMBL" id="EAX98111.1"/>
    </source>
</evidence>